<dbReference type="Proteomes" id="UP000322783">
    <property type="component" value="Unassembled WGS sequence"/>
</dbReference>
<evidence type="ECO:0000313" key="10">
    <source>
        <dbReference type="EMBL" id="TYZ29179.1"/>
    </source>
</evidence>
<keyword evidence="11" id="KW-1185">Reference proteome</keyword>
<organism evidence="10 11">
    <name type="scientific">Selenomonas caprae</name>
    <dbReference type="NCBI Taxonomy" id="2606905"/>
    <lineage>
        <taxon>Bacteria</taxon>
        <taxon>Bacillati</taxon>
        <taxon>Bacillota</taxon>
        <taxon>Negativicutes</taxon>
        <taxon>Selenomonadales</taxon>
        <taxon>Selenomonadaceae</taxon>
        <taxon>Selenomonas</taxon>
    </lineage>
</organism>
<dbReference type="SUPFAM" id="SSF48452">
    <property type="entry name" value="TPR-like"/>
    <property type="match status" value="1"/>
</dbReference>
<dbReference type="Gene3D" id="3.30.2010.10">
    <property type="entry name" value="Metalloproteases ('zincins'), catalytic domain"/>
    <property type="match status" value="1"/>
</dbReference>
<evidence type="ECO:0000256" key="2">
    <source>
        <dbReference type="ARBA" id="ARBA00022670"/>
    </source>
</evidence>
<evidence type="ECO:0000259" key="9">
    <source>
        <dbReference type="Pfam" id="PF01435"/>
    </source>
</evidence>
<dbReference type="Pfam" id="PF01435">
    <property type="entry name" value="Peptidase_M48"/>
    <property type="match status" value="1"/>
</dbReference>
<evidence type="ECO:0000256" key="7">
    <source>
        <dbReference type="PROSITE-ProRule" id="PRU00339"/>
    </source>
</evidence>
<keyword evidence="3" id="KW-0479">Metal-binding</keyword>
<dbReference type="AlphaFoldDB" id="A0A5D6WPZ1"/>
<dbReference type="Pfam" id="PF13181">
    <property type="entry name" value="TPR_8"/>
    <property type="match status" value="1"/>
</dbReference>
<evidence type="ECO:0000256" key="3">
    <source>
        <dbReference type="ARBA" id="ARBA00022723"/>
    </source>
</evidence>
<dbReference type="SMART" id="SM00028">
    <property type="entry name" value="TPR"/>
    <property type="match status" value="3"/>
</dbReference>
<dbReference type="PROSITE" id="PS50005">
    <property type="entry name" value="TPR"/>
    <property type="match status" value="1"/>
</dbReference>
<keyword evidence="5" id="KW-0862">Zinc</keyword>
<dbReference type="InterPro" id="IPR011990">
    <property type="entry name" value="TPR-like_helical_dom_sf"/>
</dbReference>
<name>A0A5D6WPZ1_9FIRM</name>
<comment type="cofactor">
    <cofactor evidence="1">
        <name>Zn(2+)</name>
        <dbReference type="ChEBI" id="CHEBI:29105"/>
    </cofactor>
</comment>
<dbReference type="CDD" id="cd07324">
    <property type="entry name" value="M48C_Oma1-like"/>
    <property type="match status" value="1"/>
</dbReference>
<feature type="region of interest" description="Disordered" evidence="8">
    <location>
        <begin position="576"/>
        <end position="601"/>
    </location>
</feature>
<sequence>MVLSGVMMAGTWLTPLPKAEAADAWAIAAQALGVLGAYQSSLSSILALGNDAQAQIQSQRQDIQQNGIDPNRNDVQVVDSVMRQLVEQGDYVLKANSLPFCWTVNNSRDFNAACYPTNYVSVNKALVRGLNLEPDELAAVLAHEMTHGIEQHSAHNYAKAVAQYYGMAFLNMDTGVADWNKLNALANYSIAKNVTLPTEYDADAGGFYIMTSAGFNPGGGAAAMARMARYLTYETQNVLEYQDPDPKLKEQENYNDHPDTDKREQKLAQMMTDYGCGHVTVKDRKDIYIDGEKLLSVDWDGDYDNTLENAYFVAGAIAKAFHDYDSPAGWNFRADGDGTVTCLPDTRVNQALQKFLRTERAGARLQALVTTAYDGEKTSGARTKMKASAQARQQVLQSEREAVLAASAKFVKKMRENGDMYSDYGQGERALFQMRRVFAAHNPENEAENHAIRGRARAVAGDFTAGLQDLDKAVTMDSKNVYNYLNRADVYHMMGNTEASLADLAQAEAIDKANPYVWFMRAQIYEELGQQADALANYQEFYRLQPKAFRVIPEEYLQSVSEKDYKTVQKEKADAKKKYEQQWNKEHKDKKAAEKHSAAKS</sequence>
<dbReference type="GO" id="GO:0016020">
    <property type="term" value="C:membrane"/>
    <property type="evidence" value="ECO:0007669"/>
    <property type="project" value="TreeGrafter"/>
</dbReference>
<reference evidence="10 11" key="1">
    <citation type="submission" date="2019-08" db="EMBL/GenBank/DDBJ databases">
        <title>Selenomonas sp. mPRGC5 and Selenomonas sp. mPRGC8 isolated from ruminal fluid of dairy goat (Capra hircus).</title>
        <authorList>
            <person name="Poothong S."/>
            <person name="Nuengjamnong C."/>
            <person name="Tanasupawat S."/>
        </authorList>
    </citation>
    <scope>NUCLEOTIDE SEQUENCE [LARGE SCALE GENOMIC DNA]</scope>
    <source>
        <strain evidence="11">mPRGC8</strain>
    </source>
</reference>
<keyword evidence="2 10" id="KW-0645">Protease</keyword>
<proteinExistence type="predicted"/>
<evidence type="ECO:0000256" key="1">
    <source>
        <dbReference type="ARBA" id="ARBA00001947"/>
    </source>
</evidence>
<accession>A0A5D6WPZ1</accession>
<dbReference type="GO" id="GO:0004222">
    <property type="term" value="F:metalloendopeptidase activity"/>
    <property type="evidence" value="ECO:0007669"/>
    <property type="project" value="InterPro"/>
</dbReference>
<keyword evidence="4" id="KW-0378">Hydrolase</keyword>
<dbReference type="InterPro" id="IPR051156">
    <property type="entry name" value="Mito/Outer_Membr_Metalloprot"/>
</dbReference>
<comment type="caution">
    <text evidence="10">The sequence shown here is derived from an EMBL/GenBank/DDBJ whole genome shotgun (WGS) entry which is preliminary data.</text>
</comment>
<evidence type="ECO:0000313" key="11">
    <source>
        <dbReference type="Proteomes" id="UP000322783"/>
    </source>
</evidence>
<evidence type="ECO:0000256" key="4">
    <source>
        <dbReference type="ARBA" id="ARBA00022801"/>
    </source>
</evidence>
<keyword evidence="6 10" id="KW-0482">Metalloprotease</keyword>
<dbReference type="InterPro" id="IPR019734">
    <property type="entry name" value="TPR_rpt"/>
</dbReference>
<feature type="repeat" description="TPR" evidence="7">
    <location>
        <begin position="515"/>
        <end position="548"/>
    </location>
</feature>
<evidence type="ECO:0000256" key="5">
    <source>
        <dbReference type="ARBA" id="ARBA00022833"/>
    </source>
</evidence>
<feature type="region of interest" description="Disordered" evidence="8">
    <location>
        <begin position="241"/>
        <end position="261"/>
    </location>
</feature>
<dbReference type="GO" id="GO:0051603">
    <property type="term" value="P:proteolysis involved in protein catabolic process"/>
    <property type="evidence" value="ECO:0007669"/>
    <property type="project" value="TreeGrafter"/>
</dbReference>
<feature type="domain" description="Peptidase M48" evidence="9">
    <location>
        <begin position="103"/>
        <end position="269"/>
    </location>
</feature>
<dbReference type="EMBL" id="VTOZ01000010">
    <property type="protein sequence ID" value="TYZ29179.1"/>
    <property type="molecule type" value="Genomic_DNA"/>
</dbReference>
<dbReference type="PANTHER" id="PTHR22726:SF1">
    <property type="entry name" value="METALLOENDOPEPTIDASE OMA1, MITOCHONDRIAL"/>
    <property type="match status" value="1"/>
</dbReference>
<dbReference type="GO" id="GO:0046872">
    <property type="term" value="F:metal ion binding"/>
    <property type="evidence" value="ECO:0007669"/>
    <property type="project" value="UniProtKB-KW"/>
</dbReference>
<protein>
    <submittedName>
        <fullName evidence="10">M48 family metalloprotease</fullName>
    </submittedName>
</protein>
<dbReference type="PANTHER" id="PTHR22726">
    <property type="entry name" value="METALLOENDOPEPTIDASE OMA1"/>
    <property type="match status" value="1"/>
</dbReference>
<feature type="compositionally biased region" description="Basic and acidic residues" evidence="8">
    <location>
        <begin position="244"/>
        <end position="261"/>
    </location>
</feature>
<dbReference type="InterPro" id="IPR001915">
    <property type="entry name" value="Peptidase_M48"/>
</dbReference>
<evidence type="ECO:0000256" key="6">
    <source>
        <dbReference type="ARBA" id="ARBA00023049"/>
    </source>
</evidence>
<evidence type="ECO:0000256" key="8">
    <source>
        <dbReference type="SAM" id="MobiDB-lite"/>
    </source>
</evidence>
<gene>
    <name evidence="10" type="ORF">FZ041_06195</name>
</gene>
<keyword evidence="7" id="KW-0802">TPR repeat</keyword>
<dbReference type="Gene3D" id="1.25.40.10">
    <property type="entry name" value="Tetratricopeptide repeat domain"/>
    <property type="match status" value="1"/>
</dbReference>